<comment type="caution">
    <text evidence="2">The sequence shown here is derived from an EMBL/GenBank/DDBJ whole genome shotgun (WGS) entry which is preliminary data.</text>
</comment>
<dbReference type="Proteomes" id="UP000583752">
    <property type="component" value="Unassembled WGS sequence"/>
</dbReference>
<reference evidence="2 3" key="1">
    <citation type="submission" date="2020-04" db="EMBL/GenBank/DDBJ databases">
        <title>Massilia sp. RP-1-19 isolated from soil.</title>
        <authorList>
            <person name="Dahal R.H."/>
        </authorList>
    </citation>
    <scope>NUCLEOTIDE SEQUENCE [LARGE SCALE GENOMIC DNA]</scope>
    <source>
        <strain evidence="2 3">RP-1-19</strain>
    </source>
</reference>
<keyword evidence="3" id="KW-1185">Reference proteome</keyword>
<name>A0A848HT46_9BURK</name>
<protein>
    <submittedName>
        <fullName evidence="2">Uncharacterized protein</fullName>
    </submittedName>
</protein>
<proteinExistence type="predicted"/>
<feature type="chain" id="PRO_5033029786" evidence="1">
    <location>
        <begin position="46"/>
        <end position="157"/>
    </location>
</feature>
<accession>A0A848HT46</accession>
<keyword evidence="1" id="KW-0732">Signal</keyword>
<dbReference type="EMBL" id="JABBGG010000011">
    <property type="protein sequence ID" value="NML62901.1"/>
    <property type="molecule type" value="Genomic_DNA"/>
</dbReference>
<evidence type="ECO:0000313" key="2">
    <source>
        <dbReference type="EMBL" id="NML62901.1"/>
    </source>
</evidence>
<evidence type="ECO:0000256" key="1">
    <source>
        <dbReference type="SAM" id="SignalP"/>
    </source>
</evidence>
<dbReference type="AlphaFoldDB" id="A0A848HT46"/>
<organism evidence="2 3">
    <name type="scientific">Massilia polaris</name>
    <dbReference type="NCBI Taxonomy" id="2728846"/>
    <lineage>
        <taxon>Bacteria</taxon>
        <taxon>Pseudomonadati</taxon>
        <taxon>Pseudomonadota</taxon>
        <taxon>Betaproteobacteria</taxon>
        <taxon>Burkholderiales</taxon>
        <taxon>Oxalobacteraceae</taxon>
        <taxon>Telluria group</taxon>
        <taxon>Massilia</taxon>
    </lineage>
</organism>
<sequence length="157" mass="16954">MQPPLRGATTGFARVIKHIGLEFIMRTSFAIALAAAASFVTFSQAAAQDAQAAPQSSTAVQISGVSPAPYRMDREEAEEVKGIYQLSNGKYMRVATRGNRLVAEIDGERRSNLVPVGHKVFVAPVTDTVVAFDEPADGRMNDVVLRPRRQAGYAFAD</sequence>
<evidence type="ECO:0000313" key="3">
    <source>
        <dbReference type="Proteomes" id="UP000583752"/>
    </source>
</evidence>
<dbReference type="RefSeq" id="WP_169468355.1">
    <property type="nucleotide sequence ID" value="NZ_JABBGG010000011.1"/>
</dbReference>
<feature type="signal peptide" evidence="1">
    <location>
        <begin position="1"/>
        <end position="45"/>
    </location>
</feature>
<gene>
    <name evidence="2" type="ORF">HHL21_17815</name>
</gene>